<gene>
    <name evidence="8" type="ORF">N180_10620</name>
</gene>
<evidence type="ECO:0000256" key="1">
    <source>
        <dbReference type="ARBA" id="ARBA00004651"/>
    </source>
</evidence>
<dbReference type="InterPro" id="IPR051907">
    <property type="entry name" value="DoxX-like_oxidoreductase"/>
</dbReference>
<feature type="transmembrane region" description="Helical" evidence="7">
    <location>
        <begin position="12"/>
        <end position="31"/>
    </location>
</feature>
<evidence type="ECO:0000256" key="7">
    <source>
        <dbReference type="SAM" id="Phobius"/>
    </source>
</evidence>
<comment type="caution">
    <text evidence="8">The sequence shown here is derived from an EMBL/GenBank/DDBJ whole genome shotgun (WGS) entry which is preliminary data.</text>
</comment>
<dbReference type="eggNOG" id="COG2259">
    <property type="taxonomic scope" value="Bacteria"/>
</dbReference>
<feature type="transmembrane region" description="Helical" evidence="7">
    <location>
        <begin position="51"/>
        <end position="75"/>
    </location>
</feature>
<dbReference type="EMBL" id="JNFF01000030">
    <property type="protein sequence ID" value="KEQ30791.1"/>
    <property type="molecule type" value="Genomic_DNA"/>
</dbReference>
<feature type="transmembrane region" description="Helical" evidence="7">
    <location>
        <begin position="111"/>
        <end position="130"/>
    </location>
</feature>
<dbReference type="Proteomes" id="UP000028007">
    <property type="component" value="Unassembled WGS sequence"/>
</dbReference>
<dbReference type="RefSeq" id="WP_037439132.1">
    <property type="nucleotide sequence ID" value="NZ_JNFF01000030.1"/>
</dbReference>
<dbReference type="GO" id="GO:0005886">
    <property type="term" value="C:plasma membrane"/>
    <property type="evidence" value="ECO:0007669"/>
    <property type="project" value="UniProtKB-SubCell"/>
</dbReference>
<evidence type="ECO:0000313" key="9">
    <source>
        <dbReference type="Proteomes" id="UP000028007"/>
    </source>
</evidence>
<protein>
    <submittedName>
        <fullName evidence="8">DoxX family protein</fullName>
    </submittedName>
</protein>
<name>A0A081PJB8_9SPHI</name>
<sequence>MNRIFNTNFNHNSLDIALLIFRISLALLMLSHGIPKLNSLIAGGEVQFPDIIGIGAKPTLILAVFAEVFCSVLILLGLATRLAVLPLITTMLIAIFIAHGNDGLKEKELAIHFLVSYLVLLIVGAGGFSIDKILSRKITRARRGY</sequence>
<keyword evidence="3" id="KW-1003">Cell membrane</keyword>
<keyword evidence="6 7" id="KW-0472">Membrane</keyword>
<evidence type="ECO:0000256" key="5">
    <source>
        <dbReference type="ARBA" id="ARBA00022989"/>
    </source>
</evidence>
<dbReference type="InterPro" id="IPR032808">
    <property type="entry name" value="DoxX"/>
</dbReference>
<accession>A0A081PJB8</accession>
<evidence type="ECO:0000256" key="6">
    <source>
        <dbReference type="ARBA" id="ARBA00023136"/>
    </source>
</evidence>
<evidence type="ECO:0000313" key="8">
    <source>
        <dbReference type="EMBL" id="KEQ30791.1"/>
    </source>
</evidence>
<comment type="subcellular location">
    <subcellularLocation>
        <location evidence="1">Cell membrane</location>
        <topology evidence="1">Multi-pass membrane protein</topology>
    </subcellularLocation>
</comment>
<keyword evidence="4 7" id="KW-0812">Transmembrane</keyword>
<keyword evidence="9" id="KW-1185">Reference proteome</keyword>
<comment type="similarity">
    <text evidence="2">Belongs to the DoxX family.</text>
</comment>
<feature type="transmembrane region" description="Helical" evidence="7">
    <location>
        <begin position="82"/>
        <end position="99"/>
    </location>
</feature>
<dbReference type="PANTHER" id="PTHR33452">
    <property type="entry name" value="OXIDOREDUCTASE CATD-RELATED"/>
    <property type="match status" value="1"/>
</dbReference>
<organism evidence="8 9">
    <name type="scientific">Pedobacter antarcticus 4BY</name>
    <dbReference type="NCBI Taxonomy" id="1358423"/>
    <lineage>
        <taxon>Bacteria</taxon>
        <taxon>Pseudomonadati</taxon>
        <taxon>Bacteroidota</taxon>
        <taxon>Sphingobacteriia</taxon>
        <taxon>Sphingobacteriales</taxon>
        <taxon>Sphingobacteriaceae</taxon>
        <taxon>Pedobacter</taxon>
    </lineage>
</organism>
<dbReference type="OrthoDB" id="9813193at2"/>
<proteinExistence type="inferred from homology"/>
<evidence type="ECO:0000256" key="2">
    <source>
        <dbReference type="ARBA" id="ARBA00006679"/>
    </source>
</evidence>
<dbReference type="AlphaFoldDB" id="A0A081PJB8"/>
<evidence type="ECO:0000256" key="3">
    <source>
        <dbReference type="ARBA" id="ARBA00022475"/>
    </source>
</evidence>
<reference evidence="8 9" key="1">
    <citation type="journal article" date="1992" name="Int. J. Syst. Bacteriol.">
        <title>Sphingobacterium antarcticus sp. nov. a Psychrotrophic Bacterium from the Soils of Schirmacher Oasis, Antarctica.</title>
        <authorList>
            <person name="Shivaji S."/>
            <person name="Ray M.K."/>
            <person name="Rao N.S."/>
            <person name="Saiserr L."/>
            <person name="Jagannadham M.V."/>
            <person name="Kumar G.S."/>
            <person name="Reddy G."/>
            <person name="Bhargava P.M."/>
        </authorList>
    </citation>
    <scope>NUCLEOTIDE SEQUENCE [LARGE SCALE GENOMIC DNA]</scope>
    <source>
        <strain evidence="8 9">4BY</strain>
    </source>
</reference>
<dbReference type="Pfam" id="PF07681">
    <property type="entry name" value="DoxX"/>
    <property type="match status" value="1"/>
</dbReference>
<keyword evidence="5 7" id="KW-1133">Transmembrane helix</keyword>
<evidence type="ECO:0000256" key="4">
    <source>
        <dbReference type="ARBA" id="ARBA00022692"/>
    </source>
</evidence>
<dbReference type="PANTHER" id="PTHR33452:SF1">
    <property type="entry name" value="INNER MEMBRANE PROTEIN YPHA-RELATED"/>
    <property type="match status" value="1"/>
</dbReference>